<proteinExistence type="predicted"/>
<name>A0A964UXG0_9PROT</name>
<dbReference type="EMBL" id="RGET01000003">
    <property type="protein sequence ID" value="NBN87568.1"/>
    <property type="molecule type" value="Genomic_DNA"/>
</dbReference>
<organism evidence="1 2">
    <name type="scientific">Candidatus Fonsibacter lacus</name>
    <dbReference type="NCBI Taxonomy" id="2576439"/>
    <lineage>
        <taxon>Bacteria</taxon>
        <taxon>Pseudomonadati</taxon>
        <taxon>Pseudomonadota</taxon>
        <taxon>Alphaproteobacteria</taxon>
        <taxon>Candidatus Pelagibacterales</taxon>
        <taxon>Candidatus Pelagibacterales incertae sedis</taxon>
        <taxon>Candidatus Fonsibacter</taxon>
    </lineage>
</organism>
<comment type="caution">
    <text evidence="1">The sequence shown here is derived from an EMBL/GenBank/DDBJ whole genome shotgun (WGS) entry which is preliminary data.</text>
</comment>
<protein>
    <submittedName>
        <fullName evidence="1">DUF3108 domain-containing protein</fullName>
    </submittedName>
</protein>
<sequence length="255" mass="30076">MRPLFIKFLIIIYLIILNFNSSLAKEFRYDVRAYNLNVMEINFNIDDEINNKITFSAESVGIVGFFVKVLAKSKVEFNDKSKNTWQYEYRYDKPTTNKYRLNKINFSKEKVLNFETDPPRTEDLTKKVPYNKEDYFGVIDPIFAVKKLFLIDKKNLDCDKKIKVFDGNIFYYLVMKKENVQMDFDSVFSNYKGKLQKCILTYQPISGYIPGDPNTPEQFKVDLYFGIVGDNYFPIYATTKGKKGIRLKMYLDTIQ</sequence>
<dbReference type="AlphaFoldDB" id="A0A964UXG0"/>
<gene>
    <name evidence="1" type="ORF">EBV32_00520</name>
</gene>
<reference evidence="1" key="1">
    <citation type="submission" date="2018-10" db="EMBL/GenBank/DDBJ databases">
        <title>Iterative Subtractive Binning of Freshwater Chronoseries Metagenomes Recovers Nearly Complete Genomes from over Four Hundred Novel Species.</title>
        <authorList>
            <person name="Rodriguez-R L.M."/>
            <person name="Tsementzi D."/>
            <person name="Luo C."/>
            <person name="Konstantinidis K.T."/>
        </authorList>
    </citation>
    <scope>NUCLEOTIDE SEQUENCE</scope>
    <source>
        <strain evidence="1">WB7_6_001</strain>
    </source>
</reference>
<evidence type="ECO:0000313" key="1">
    <source>
        <dbReference type="EMBL" id="NBN87568.1"/>
    </source>
</evidence>
<accession>A0A964UXG0</accession>
<dbReference type="Proteomes" id="UP000713222">
    <property type="component" value="Unassembled WGS sequence"/>
</dbReference>
<evidence type="ECO:0000313" key="2">
    <source>
        <dbReference type="Proteomes" id="UP000713222"/>
    </source>
</evidence>